<dbReference type="Proteomes" id="UP000318720">
    <property type="component" value="Unassembled WGS sequence"/>
</dbReference>
<dbReference type="RefSeq" id="WP_141584393.1">
    <property type="nucleotide sequence ID" value="NZ_JARAVA010000764.1"/>
</dbReference>
<feature type="chain" id="PRO_5042043225" evidence="1">
    <location>
        <begin position="32"/>
        <end position="315"/>
    </location>
</feature>
<dbReference type="Gene3D" id="3.10.450.50">
    <property type="match status" value="2"/>
</dbReference>
<dbReference type="InterPro" id="IPR009959">
    <property type="entry name" value="Cyclase_SnoaL-like"/>
</dbReference>
<evidence type="ECO:0000313" key="4">
    <source>
        <dbReference type="Proteomes" id="UP000318720"/>
    </source>
</evidence>
<gene>
    <name evidence="3" type="ORF">Sipo8835_29345</name>
</gene>
<feature type="signal peptide" evidence="1">
    <location>
        <begin position="1"/>
        <end position="31"/>
    </location>
</feature>
<evidence type="ECO:0000256" key="1">
    <source>
        <dbReference type="SAM" id="SignalP"/>
    </source>
</evidence>
<keyword evidence="1" id="KW-0732">Signal</keyword>
<evidence type="ECO:0000313" key="3">
    <source>
        <dbReference type="EMBL" id="TQE26433.1"/>
    </source>
</evidence>
<dbReference type="Pfam" id="PF07366">
    <property type="entry name" value="SnoaL"/>
    <property type="match status" value="1"/>
</dbReference>
<reference evidence="3 4" key="1">
    <citation type="submission" date="2019-03" db="EMBL/GenBank/DDBJ databases">
        <title>Comparative genomic analyses of the sweetpotato soil rot pathogen, Streptomyces ipomoeae.</title>
        <authorList>
            <person name="Ruschel Soares N."/>
            <person name="Badger J.H."/>
            <person name="Huguet-Tapia J.C."/>
            <person name="Clark C.A."/>
            <person name="Pettis G.S."/>
        </authorList>
    </citation>
    <scope>NUCLEOTIDE SEQUENCE [LARGE SCALE GENOMIC DNA]</scope>
    <source>
        <strain evidence="3 4">88-35</strain>
    </source>
</reference>
<dbReference type="InterPro" id="IPR006311">
    <property type="entry name" value="TAT_signal"/>
</dbReference>
<comment type="caution">
    <text evidence="3">The sequence shown here is derived from an EMBL/GenBank/DDBJ whole genome shotgun (WGS) entry which is preliminary data.</text>
</comment>
<dbReference type="EMBL" id="SPAZ01000237">
    <property type="protein sequence ID" value="TQE26433.1"/>
    <property type="molecule type" value="Genomic_DNA"/>
</dbReference>
<evidence type="ECO:0000259" key="2">
    <source>
        <dbReference type="Pfam" id="PF12680"/>
    </source>
</evidence>
<dbReference type="PROSITE" id="PS51318">
    <property type="entry name" value="TAT"/>
    <property type="match status" value="1"/>
</dbReference>
<dbReference type="InterPro" id="IPR037401">
    <property type="entry name" value="SnoaL-like"/>
</dbReference>
<proteinExistence type="predicted"/>
<organism evidence="3 4">
    <name type="scientific">Streptomyces ipomoeae</name>
    <dbReference type="NCBI Taxonomy" id="103232"/>
    <lineage>
        <taxon>Bacteria</taxon>
        <taxon>Bacillati</taxon>
        <taxon>Actinomycetota</taxon>
        <taxon>Actinomycetes</taxon>
        <taxon>Kitasatosporales</taxon>
        <taxon>Streptomycetaceae</taxon>
        <taxon>Streptomyces</taxon>
    </lineage>
</organism>
<dbReference type="InterPro" id="IPR032710">
    <property type="entry name" value="NTF2-like_dom_sf"/>
</dbReference>
<dbReference type="PANTHER" id="PTHR38436:SF1">
    <property type="entry name" value="ESTER CYCLASE"/>
    <property type="match status" value="1"/>
</dbReference>
<accession>A0AAE8VYF3</accession>
<dbReference type="GO" id="GO:0030638">
    <property type="term" value="P:polyketide metabolic process"/>
    <property type="evidence" value="ECO:0007669"/>
    <property type="project" value="InterPro"/>
</dbReference>
<dbReference type="AlphaFoldDB" id="A0AAE8VYF3"/>
<sequence>MTPTTPVRRTLVAALAAVALTSTVAVVPAVAAPAANTAATATMERASYGNASRLGYQKAVAVRVLKGVFEDGDTKVVDRYVRPDYIQHNPSAPDGAETLKGLAGAVTQQFPDLKYDVKRVIAQGDLVIVHSNIVLTPGSRGSAVFDIFRFQGGRIAEHWDVLQNVPESSANGNDMFSTVTSPRTDKPGPAWLTSYNQKLVAKAFDRLLVRKDISAIDKYWGPEYQQHNPTIPNGVDGAKAGLGAYFQQFPQLSVSRKRVIAEGDLVAVHSHYVNAPGERGQAIVDLFRVRNGKIVEHWDVIQDVPETSANDNTMF</sequence>
<name>A0AAE8VYF3_9ACTN</name>
<dbReference type="SUPFAM" id="SSF54427">
    <property type="entry name" value="NTF2-like"/>
    <property type="match status" value="2"/>
</dbReference>
<dbReference type="Pfam" id="PF12680">
    <property type="entry name" value="SnoaL_2"/>
    <property type="match status" value="1"/>
</dbReference>
<dbReference type="PANTHER" id="PTHR38436">
    <property type="entry name" value="POLYKETIDE CYCLASE SNOAL-LIKE DOMAIN"/>
    <property type="match status" value="1"/>
</dbReference>
<feature type="domain" description="SnoaL-like" evidence="2">
    <location>
        <begin position="203"/>
        <end position="297"/>
    </location>
</feature>
<protein>
    <submittedName>
        <fullName evidence="3">SnoaL-like polyketide cyclase</fullName>
    </submittedName>
</protein>